<reference evidence="2 3" key="1">
    <citation type="journal article" date="2007" name="Int. J. Syst. Evol. Microbiol.">
        <title>Description of Pelomonas aquatica sp. nov. and Pelomonas puraquae sp. nov., isolated from industrial and haemodialysis water.</title>
        <authorList>
            <person name="Gomila M."/>
            <person name="Bowien B."/>
            <person name="Falsen E."/>
            <person name="Moore E.R."/>
            <person name="Lalucat J."/>
        </authorList>
    </citation>
    <scope>NUCLEOTIDE SEQUENCE [LARGE SCALE GENOMIC DNA]</scope>
    <source>
        <strain evidence="2 3">CCUG 52769</strain>
    </source>
</reference>
<evidence type="ECO:0000259" key="1">
    <source>
        <dbReference type="Pfam" id="PF13401"/>
    </source>
</evidence>
<dbReference type="Proteomes" id="UP000197446">
    <property type="component" value="Unassembled WGS sequence"/>
</dbReference>
<accession>A0A254NJ99</accession>
<organism evidence="2 3">
    <name type="scientific">Roseateles puraquae</name>
    <dbReference type="NCBI Taxonomy" id="431059"/>
    <lineage>
        <taxon>Bacteria</taxon>
        <taxon>Pseudomonadati</taxon>
        <taxon>Pseudomonadota</taxon>
        <taxon>Betaproteobacteria</taxon>
        <taxon>Burkholderiales</taxon>
        <taxon>Sphaerotilaceae</taxon>
        <taxon>Roseateles</taxon>
    </lineage>
</organism>
<dbReference type="EMBL" id="NISI01000001">
    <property type="protein sequence ID" value="OWR04923.1"/>
    <property type="molecule type" value="Genomic_DNA"/>
</dbReference>
<keyword evidence="3" id="KW-1185">Reference proteome</keyword>
<comment type="caution">
    <text evidence="2">The sequence shown here is derived from an EMBL/GenBank/DDBJ whole genome shotgun (WGS) entry which is preliminary data.</text>
</comment>
<protein>
    <recommendedName>
        <fullName evidence="1">ORC1/DEAH AAA+ ATPase domain-containing protein</fullName>
    </recommendedName>
</protein>
<gene>
    <name evidence="2" type="ORF">CDO81_00025</name>
</gene>
<dbReference type="InterPro" id="IPR027417">
    <property type="entry name" value="P-loop_NTPase"/>
</dbReference>
<dbReference type="InterPro" id="IPR049945">
    <property type="entry name" value="AAA_22"/>
</dbReference>
<dbReference type="AlphaFoldDB" id="A0A254NJ99"/>
<dbReference type="GO" id="GO:0016887">
    <property type="term" value="F:ATP hydrolysis activity"/>
    <property type="evidence" value="ECO:0007669"/>
    <property type="project" value="InterPro"/>
</dbReference>
<feature type="domain" description="ORC1/DEAH AAA+ ATPase" evidence="1">
    <location>
        <begin position="60"/>
        <end position="192"/>
    </location>
</feature>
<sequence length="333" mass="37947">MAQAAALREVRQAALEPGEARDRLYVDHPVTRNEVAVATPPLKEAYDIIESVVVHRDPGTCLLGDFRSGKTTTINRTVCALNETFPNLPVGKALAKDHDKFTQGTFFSDLLGDAGHSGEQRGTVQEKRIRCLNMWICHARELDSDRYLLLVDEGQNWGERQWTWLRDLANDLHEKNVRLITVTFGQTWELRKLRQLLLARGRTDLIGRFLLTPRAFRGLRDPEELRQTLQAYDDPAQSAYPIATDISYSEFFMPQAFKGGWRLAHETDRMWNEFKAIAISKTKIVDSIGMNWINGAVRNFLFAQMPLDGPGFVGKPDMWHLAVRLSGYEDTLF</sequence>
<evidence type="ECO:0000313" key="2">
    <source>
        <dbReference type="EMBL" id="OWR04923.1"/>
    </source>
</evidence>
<name>A0A254NJ99_9BURK</name>
<dbReference type="Pfam" id="PF13401">
    <property type="entry name" value="AAA_22"/>
    <property type="match status" value="1"/>
</dbReference>
<dbReference type="SUPFAM" id="SSF52540">
    <property type="entry name" value="P-loop containing nucleoside triphosphate hydrolases"/>
    <property type="match status" value="1"/>
</dbReference>
<proteinExistence type="predicted"/>
<evidence type="ECO:0000313" key="3">
    <source>
        <dbReference type="Proteomes" id="UP000197446"/>
    </source>
</evidence>